<feature type="region of interest" description="Disordered" evidence="1">
    <location>
        <begin position="1"/>
        <end position="33"/>
    </location>
</feature>
<comment type="caution">
    <text evidence="2">The sequence shown here is derived from an EMBL/GenBank/DDBJ whole genome shotgun (WGS) entry which is preliminary data.</text>
</comment>
<sequence length="75" mass="8246">MGQRTRADESTEGGVKRLTKRRDPMGGDNGRGPGAIIHDIIYRRGQYPHLGASRAIGSSQIKDDNIVVPLARYLE</sequence>
<dbReference type="OrthoDB" id="10290340at2759"/>
<evidence type="ECO:0000313" key="2">
    <source>
        <dbReference type="EMBL" id="PON95137.1"/>
    </source>
</evidence>
<proteinExistence type="predicted"/>
<dbReference type="Proteomes" id="UP000237000">
    <property type="component" value="Unassembled WGS sequence"/>
</dbReference>
<reference evidence="3" key="1">
    <citation type="submission" date="2016-06" db="EMBL/GenBank/DDBJ databases">
        <title>Parallel loss of symbiosis genes in relatives of nitrogen-fixing non-legume Parasponia.</title>
        <authorList>
            <person name="Van Velzen R."/>
            <person name="Holmer R."/>
            <person name="Bu F."/>
            <person name="Rutten L."/>
            <person name="Van Zeijl A."/>
            <person name="Liu W."/>
            <person name="Santuari L."/>
            <person name="Cao Q."/>
            <person name="Sharma T."/>
            <person name="Shen D."/>
            <person name="Roswanjaya Y."/>
            <person name="Wardhani T."/>
            <person name="Kalhor M.S."/>
            <person name="Jansen J."/>
            <person name="Van den Hoogen J."/>
            <person name="Gungor B."/>
            <person name="Hartog M."/>
            <person name="Hontelez J."/>
            <person name="Verver J."/>
            <person name="Yang W.-C."/>
            <person name="Schijlen E."/>
            <person name="Repin R."/>
            <person name="Schilthuizen M."/>
            <person name="Schranz E."/>
            <person name="Heidstra R."/>
            <person name="Miyata K."/>
            <person name="Fedorova E."/>
            <person name="Kohlen W."/>
            <person name="Bisseling T."/>
            <person name="Smit S."/>
            <person name="Geurts R."/>
        </authorList>
    </citation>
    <scope>NUCLEOTIDE SEQUENCE [LARGE SCALE GENOMIC DNA]</scope>
    <source>
        <strain evidence="3">cv. RG33-2</strain>
    </source>
</reference>
<protein>
    <submittedName>
        <fullName evidence="2">Uncharacterized protein</fullName>
    </submittedName>
</protein>
<gene>
    <name evidence="2" type="ORF">TorRG33x02_090290</name>
</gene>
<dbReference type="InParanoid" id="A0A2P5FBH9"/>
<name>A0A2P5FBH9_TREOI</name>
<evidence type="ECO:0000256" key="1">
    <source>
        <dbReference type="SAM" id="MobiDB-lite"/>
    </source>
</evidence>
<dbReference type="AlphaFoldDB" id="A0A2P5FBH9"/>
<evidence type="ECO:0000313" key="3">
    <source>
        <dbReference type="Proteomes" id="UP000237000"/>
    </source>
</evidence>
<dbReference type="EMBL" id="JXTC01000046">
    <property type="protein sequence ID" value="PON95137.1"/>
    <property type="molecule type" value="Genomic_DNA"/>
</dbReference>
<accession>A0A2P5FBH9</accession>
<organism evidence="2 3">
    <name type="scientific">Trema orientale</name>
    <name type="common">Charcoal tree</name>
    <name type="synonym">Celtis orientalis</name>
    <dbReference type="NCBI Taxonomy" id="63057"/>
    <lineage>
        <taxon>Eukaryota</taxon>
        <taxon>Viridiplantae</taxon>
        <taxon>Streptophyta</taxon>
        <taxon>Embryophyta</taxon>
        <taxon>Tracheophyta</taxon>
        <taxon>Spermatophyta</taxon>
        <taxon>Magnoliopsida</taxon>
        <taxon>eudicotyledons</taxon>
        <taxon>Gunneridae</taxon>
        <taxon>Pentapetalae</taxon>
        <taxon>rosids</taxon>
        <taxon>fabids</taxon>
        <taxon>Rosales</taxon>
        <taxon>Cannabaceae</taxon>
        <taxon>Trema</taxon>
    </lineage>
</organism>
<keyword evidence="3" id="KW-1185">Reference proteome</keyword>